<keyword evidence="8" id="KW-0067">ATP-binding</keyword>
<protein>
    <recommendedName>
        <fullName evidence="4">2-amino-4-hydroxy-6-hydroxymethyldihydropteridine pyrophosphokinase</fullName>
        <ecNumber evidence="3">2.7.6.3</ecNumber>
    </recommendedName>
    <alternativeName>
        <fullName evidence="11">6-hydroxymethyl-7,8-dihydropterin pyrophosphokinase</fullName>
    </alternativeName>
    <alternativeName>
        <fullName evidence="12">7,8-dihydro-6-hydroxymethylpterin-pyrophosphokinase</fullName>
    </alternativeName>
</protein>
<dbReference type="eggNOG" id="COG0801">
    <property type="taxonomic scope" value="Bacteria"/>
</dbReference>
<evidence type="ECO:0000256" key="1">
    <source>
        <dbReference type="ARBA" id="ARBA00005051"/>
    </source>
</evidence>
<evidence type="ECO:0000256" key="11">
    <source>
        <dbReference type="ARBA" id="ARBA00029766"/>
    </source>
</evidence>
<keyword evidence="5 14" id="KW-0808">Transferase</keyword>
<dbReference type="PROSITE" id="PS00794">
    <property type="entry name" value="HPPK"/>
    <property type="match status" value="1"/>
</dbReference>
<evidence type="ECO:0000256" key="6">
    <source>
        <dbReference type="ARBA" id="ARBA00022741"/>
    </source>
</evidence>
<dbReference type="Pfam" id="PF01288">
    <property type="entry name" value="HPPK"/>
    <property type="match status" value="1"/>
</dbReference>
<evidence type="ECO:0000256" key="3">
    <source>
        <dbReference type="ARBA" id="ARBA00013253"/>
    </source>
</evidence>
<accession>G9A711</accession>
<dbReference type="NCBIfam" id="TIGR01498">
    <property type="entry name" value="folK"/>
    <property type="match status" value="1"/>
</dbReference>
<comment type="pathway">
    <text evidence="1">Cofactor biosynthesis; tetrahydrofolate biosynthesis; 2-amino-4-hydroxy-6-hydroxymethyl-7,8-dihydropteridine diphosphate from 7,8-dihydroneopterin triphosphate: step 4/4.</text>
</comment>
<dbReference type="Gene3D" id="3.30.70.560">
    <property type="entry name" value="7,8-Dihydro-6-hydroxymethylpterin-pyrophosphokinase HPPK"/>
    <property type="match status" value="1"/>
</dbReference>
<dbReference type="InterPro" id="IPR000550">
    <property type="entry name" value="Hppk"/>
</dbReference>
<dbReference type="KEGG" id="sfh:SFHH103_01544"/>
<evidence type="ECO:0000256" key="5">
    <source>
        <dbReference type="ARBA" id="ARBA00022679"/>
    </source>
</evidence>
<gene>
    <name evidence="14" type="primary">folK</name>
    <name evidence="14" type="ordered locus">SFHH103_01544</name>
</gene>
<dbReference type="PANTHER" id="PTHR43071">
    <property type="entry name" value="2-AMINO-4-HYDROXY-6-HYDROXYMETHYLDIHYDROPTERIDINE PYROPHOSPHOKINASE"/>
    <property type="match status" value="1"/>
</dbReference>
<dbReference type="PATRIC" id="fig|380.5.peg.1635"/>
<evidence type="ECO:0000256" key="9">
    <source>
        <dbReference type="ARBA" id="ARBA00022909"/>
    </source>
</evidence>
<dbReference type="InterPro" id="IPR035907">
    <property type="entry name" value="Hppk_sf"/>
</dbReference>
<dbReference type="STRING" id="1117943.SFHH103_01544"/>
<dbReference type="GO" id="GO:0046656">
    <property type="term" value="P:folic acid biosynthetic process"/>
    <property type="evidence" value="ECO:0007669"/>
    <property type="project" value="UniProtKB-KW"/>
</dbReference>
<evidence type="ECO:0000256" key="12">
    <source>
        <dbReference type="ARBA" id="ARBA00033413"/>
    </source>
</evidence>
<dbReference type="GO" id="GO:0003848">
    <property type="term" value="F:2-amino-4-hydroxy-6-hydroxymethyldihydropteridine diphosphokinase activity"/>
    <property type="evidence" value="ECO:0007669"/>
    <property type="project" value="UniProtKB-EC"/>
</dbReference>
<comment type="similarity">
    <text evidence="2">Belongs to the HPPK family.</text>
</comment>
<evidence type="ECO:0000313" key="14">
    <source>
        <dbReference type="EMBL" id="CCE96041.1"/>
    </source>
</evidence>
<dbReference type="SUPFAM" id="SSF55083">
    <property type="entry name" value="6-hydroxymethyl-7,8-dihydropterin pyrophosphokinase, HPPK"/>
    <property type="match status" value="1"/>
</dbReference>
<evidence type="ECO:0000256" key="4">
    <source>
        <dbReference type="ARBA" id="ARBA00016218"/>
    </source>
</evidence>
<sequence length="190" mass="21328">MLRSLGFWTTWKSRSSMSSGKTWRRATLGLGGNIGDPRRAMADALRALDAQPDCRVTAVSRLYRTPPWGKTDQNWFFNACAAVETTRDPEALLATCLEIERTLKRIRTERWGPRTIDIDLLTFDGVILVNDRLQLPHPRMTERGFVLMPLADIAAGLEVAGKTVGEWLVDADVAGIEVADETADWWRGRD</sequence>
<dbReference type="GO" id="GO:0046654">
    <property type="term" value="P:tetrahydrofolate biosynthetic process"/>
    <property type="evidence" value="ECO:0007669"/>
    <property type="project" value="UniProtKB-UniPathway"/>
</dbReference>
<dbReference type="HOGENOM" id="CLU_097916_0_0_5"/>
<evidence type="ECO:0000256" key="10">
    <source>
        <dbReference type="ARBA" id="ARBA00029409"/>
    </source>
</evidence>
<dbReference type="PANTHER" id="PTHR43071:SF1">
    <property type="entry name" value="2-AMINO-4-HYDROXY-6-HYDROXYMETHYLDIHYDROPTERIDINE PYROPHOSPHOKINASE"/>
    <property type="match status" value="1"/>
</dbReference>
<evidence type="ECO:0000256" key="7">
    <source>
        <dbReference type="ARBA" id="ARBA00022777"/>
    </source>
</evidence>
<dbReference type="EMBL" id="HE616890">
    <property type="protein sequence ID" value="CCE96041.1"/>
    <property type="molecule type" value="Genomic_DNA"/>
</dbReference>
<feature type="domain" description="7,8-dihydro-6-hydroxymethylpterin-pyrophosphokinase" evidence="13">
    <location>
        <begin position="110"/>
        <end position="121"/>
    </location>
</feature>
<dbReference type="GO" id="GO:0016301">
    <property type="term" value="F:kinase activity"/>
    <property type="evidence" value="ECO:0007669"/>
    <property type="project" value="UniProtKB-KW"/>
</dbReference>
<keyword evidence="6" id="KW-0547">Nucleotide-binding</keyword>
<keyword evidence="7" id="KW-0418">Kinase</keyword>
<organism evidence="14 15">
    <name type="scientific">Sinorhizobium fredii (strain HH103)</name>
    <dbReference type="NCBI Taxonomy" id="1117943"/>
    <lineage>
        <taxon>Bacteria</taxon>
        <taxon>Pseudomonadati</taxon>
        <taxon>Pseudomonadota</taxon>
        <taxon>Alphaproteobacteria</taxon>
        <taxon>Hyphomicrobiales</taxon>
        <taxon>Rhizobiaceae</taxon>
        <taxon>Sinorhizobium/Ensifer group</taxon>
        <taxon>Sinorhizobium</taxon>
    </lineage>
</organism>
<dbReference type="Proteomes" id="UP000007735">
    <property type="component" value="Chromosome"/>
</dbReference>
<dbReference type="EC" id="2.7.6.3" evidence="3"/>
<evidence type="ECO:0000256" key="2">
    <source>
        <dbReference type="ARBA" id="ARBA00005810"/>
    </source>
</evidence>
<evidence type="ECO:0000259" key="13">
    <source>
        <dbReference type="PROSITE" id="PS00794"/>
    </source>
</evidence>
<dbReference type="CDD" id="cd00483">
    <property type="entry name" value="HPPK"/>
    <property type="match status" value="1"/>
</dbReference>
<evidence type="ECO:0000313" key="15">
    <source>
        <dbReference type="Proteomes" id="UP000007735"/>
    </source>
</evidence>
<proteinExistence type="inferred from homology"/>
<dbReference type="AlphaFoldDB" id="G9A711"/>
<evidence type="ECO:0000256" key="8">
    <source>
        <dbReference type="ARBA" id="ARBA00022840"/>
    </source>
</evidence>
<keyword evidence="9" id="KW-0289">Folate biosynthesis</keyword>
<reference evidence="14 15" key="1">
    <citation type="journal article" date="2012" name="J. Bacteriol.">
        <title>Genome sequence of the soybean symbiont Sinorhizobium fredii HH103.</title>
        <authorList>
            <person name="Weidner S."/>
            <person name="Becker A."/>
            <person name="Bonilla I."/>
            <person name="Jaenicke S."/>
            <person name="Lloret J."/>
            <person name="Margaret I."/>
            <person name="Puhler A."/>
            <person name="Ruiz-Sainz J.E."/>
            <person name="Schneiker-Bekel S."/>
            <person name="Szczepanowski R."/>
            <person name="Vinardell J.M."/>
            <person name="Zehner S."/>
            <person name="Gottfert M."/>
        </authorList>
    </citation>
    <scope>NUCLEOTIDE SEQUENCE [LARGE SCALE GENOMIC DNA]</scope>
    <source>
        <strain evidence="14 15">HH103</strain>
    </source>
</reference>
<name>G9A711_SINF1</name>
<dbReference type="GO" id="GO:0005524">
    <property type="term" value="F:ATP binding"/>
    <property type="evidence" value="ECO:0007669"/>
    <property type="project" value="UniProtKB-KW"/>
</dbReference>
<comment type="function">
    <text evidence="10">Catalyzes the transfer of pyrophosphate from adenosine triphosphate (ATP) to 6-hydroxymethyl-7,8-dihydropterin, an enzymatic step in folate biosynthesis pathway.</text>
</comment>
<dbReference type="UniPathway" id="UPA00077">
    <property type="reaction ID" value="UER00155"/>
</dbReference>